<dbReference type="GO" id="GO:0050291">
    <property type="term" value="F:sphingosine N-acyltransferase activity"/>
    <property type="evidence" value="ECO:0007669"/>
    <property type="project" value="InterPro"/>
</dbReference>
<proteinExistence type="inferred from homology"/>
<evidence type="ECO:0000256" key="6">
    <source>
        <dbReference type="PROSITE-ProRule" id="PRU00205"/>
    </source>
</evidence>
<dbReference type="PIRSF" id="PIRSF005225">
    <property type="entry name" value="LAG1_LAC1"/>
    <property type="match status" value="1"/>
</dbReference>
<feature type="transmembrane region" description="Helical" evidence="7">
    <location>
        <begin position="38"/>
        <end position="58"/>
    </location>
</feature>
<protein>
    <recommendedName>
        <fullName evidence="8">TLC domain-containing protein</fullName>
    </recommendedName>
</protein>
<dbReference type="OrthoDB" id="537032at2759"/>
<comment type="subcellular location">
    <subcellularLocation>
        <location evidence="1">Membrane</location>
        <topology evidence="1">Multi-pass membrane protein</topology>
    </subcellularLocation>
</comment>
<dbReference type="PANTHER" id="PTHR12560:SF0">
    <property type="entry name" value="LD18904P"/>
    <property type="match status" value="1"/>
</dbReference>
<evidence type="ECO:0000313" key="10">
    <source>
        <dbReference type="Proteomes" id="UP000193642"/>
    </source>
</evidence>
<evidence type="ECO:0000256" key="7">
    <source>
        <dbReference type="SAM" id="Phobius"/>
    </source>
</evidence>
<evidence type="ECO:0000256" key="1">
    <source>
        <dbReference type="ARBA" id="ARBA00004141"/>
    </source>
</evidence>
<keyword evidence="10" id="KW-1185">Reference proteome</keyword>
<feature type="domain" description="TLC" evidence="8">
    <location>
        <begin position="34"/>
        <end position="255"/>
    </location>
</feature>
<dbReference type="STRING" id="329046.A0A1Y2C0E6"/>
<dbReference type="GO" id="GO:0046513">
    <property type="term" value="P:ceramide biosynthetic process"/>
    <property type="evidence" value="ECO:0007669"/>
    <property type="project" value="InterPro"/>
</dbReference>
<feature type="transmembrane region" description="Helical" evidence="7">
    <location>
        <begin position="222"/>
        <end position="244"/>
    </location>
</feature>
<gene>
    <name evidence="9" type="ORF">BCR33DRAFT_852791</name>
</gene>
<accession>A0A1Y2C0E6</accession>
<dbReference type="InterPro" id="IPR016439">
    <property type="entry name" value="Lag1/Lac1-like"/>
</dbReference>
<dbReference type="PROSITE" id="PS50922">
    <property type="entry name" value="TLC"/>
    <property type="match status" value="1"/>
</dbReference>
<organism evidence="9 10">
    <name type="scientific">Rhizoclosmatium globosum</name>
    <dbReference type="NCBI Taxonomy" id="329046"/>
    <lineage>
        <taxon>Eukaryota</taxon>
        <taxon>Fungi</taxon>
        <taxon>Fungi incertae sedis</taxon>
        <taxon>Chytridiomycota</taxon>
        <taxon>Chytridiomycota incertae sedis</taxon>
        <taxon>Chytridiomycetes</taxon>
        <taxon>Chytridiales</taxon>
        <taxon>Chytriomycetaceae</taxon>
        <taxon>Rhizoclosmatium</taxon>
    </lineage>
</organism>
<name>A0A1Y2C0E6_9FUNG</name>
<dbReference type="InterPro" id="IPR006634">
    <property type="entry name" value="TLC-dom"/>
</dbReference>
<dbReference type="Proteomes" id="UP000193642">
    <property type="component" value="Unassembled WGS sequence"/>
</dbReference>
<dbReference type="Pfam" id="PF03798">
    <property type="entry name" value="TRAM_LAG1_CLN8"/>
    <property type="match status" value="1"/>
</dbReference>
<dbReference type="EMBL" id="MCGO01000035">
    <property type="protein sequence ID" value="ORY40480.1"/>
    <property type="molecule type" value="Genomic_DNA"/>
</dbReference>
<dbReference type="GO" id="GO:0005783">
    <property type="term" value="C:endoplasmic reticulum"/>
    <property type="evidence" value="ECO:0007669"/>
    <property type="project" value="TreeGrafter"/>
</dbReference>
<evidence type="ECO:0000256" key="2">
    <source>
        <dbReference type="ARBA" id="ARBA00009808"/>
    </source>
</evidence>
<evidence type="ECO:0000256" key="5">
    <source>
        <dbReference type="ARBA" id="ARBA00023136"/>
    </source>
</evidence>
<keyword evidence="3 6" id="KW-0812">Transmembrane</keyword>
<evidence type="ECO:0000313" key="9">
    <source>
        <dbReference type="EMBL" id="ORY40480.1"/>
    </source>
</evidence>
<feature type="transmembrane region" description="Helical" evidence="7">
    <location>
        <begin position="184"/>
        <end position="210"/>
    </location>
</feature>
<evidence type="ECO:0000256" key="4">
    <source>
        <dbReference type="ARBA" id="ARBA00022989"/>
    </source>
</evidence>
<reference evidence="9 10" key="1">
    <citation type="submission" date="2016-07" db="EMBL/GenBank/DDBJ databases">
        <title>Pervasive Adenine N6-methylation of Active Genes in Fungi.</title>
        <authorList>
            <consortium name="DOE Joint Genome Institute"/>
            <person name="Mondo S.J."/>
            <person name="Dannebaum R.O."/>
            <person name="Kuo R.C."/>
            <person name="Labutti K."/>
            <person name="Haridas S."/>
            <person name="Kuo A."/>
            <person name="Salamov A."/>
            <person name="Ahrendt S.R."/>
            <person name="Lipzen A."/>
            <person name="Sullivan W."/>
            <person name="Andreopoulos W.B."/>
            <person name="Clum A."/>
            <person name="Lindquist E."/>
            <person name="Daum C."/>
            <person name="Ramamoorthy G.K."/>
            <person name="Gryganskyi A."/>
            <person name="Culley D."/>
            <person name="Magnuson J.K."/>
            <person name="James T.Y."/>
            <person name="O'Malley M.A."/>
            <person name="Stajich J.E."/>
            <person name="Spatafora J.W."/>
            <person name="Visel A."/>
            <person name="Grigoriev I.V."/>
        </authorList>
    </citation>
    <scope>NUCLEOTIDE SEQUENCE [LARGE SCALE GENOMIC DNA]</scope>
    <source>
        <strain evidence="9 10">JEL800</strain>
    </source>
</reference>
<feature type="transmembrane region" description="Helical" evidence="7">
    <location>
        <begin position="125"/>
        <end position="146"/>
    </location>
</feature>
<evidence type="ECO:0000256" key="3">
    <source>
        <dbReference type="ARBA" id="ARBA00022692"/>
    </source>
</evidence>
<comment type="similarity">
    <text evidence="2">Belongs to the sphingosine N-acyltransferase family.</text>
</comment>
<keyword evidence="5 6" id="KW-0472">Membrane</keyword>
<dbReference type="AlphaFoldDB" id="A0A1Y2C0E6"/>
<comment type="caution">
    <text evidence="9">The sequence shown here is derived from an EMBL/GenBank/DDBJ whole genome shotgun (WGS) entry which is preliminary data.</text>
</comment>
<dbReference type="PANTHER" id="PTHR12560">
    <property type="entry name" value="LONGEVITY ASSURANCE FACTOR 1 LAG1"/>
    <property type="match status" value="1"/>
</dbReference>
<keyword evidence="4 7" id="KW-1133">Transmembrane helix</keyword>
<sequence length="277" mass="32605">MAIIWAFAHFVYFKQYGHPLDDTLDKDELKRFYKTRTAVWRGLVFTFSTIYGIIIGIVEKWPVYPNRYFPPNPWAPFEPITLLMEGYWMCMFGFYLYDLIWTLFAMDQVKKQNWPAELGKERADFIEIVVHHCVTVTLVVIARWAGFYRFGVVTFWLHDVADPFLYAAKIANYQGRMWIADVLFYIYSGIFILALNIVFPGLVIWVTFTGSKREDIRKSSKLGFMVVCISFCVILCVLHIGTTWSTIQLIIKKLWKPKELDVEMDTQVENKEKHVKN</sequence>
<dbReference type="SMART" id="SM00724">
    <property type="entry name" value="TLC"/>
    <property type="match status" value="1"/>
</dbReference>
<feature type="transmembrane region" description="Helical" evidence="7">
    <location>
        <begin position="86"/>
        <end position="104"/>
    </location>
</feature>
<evidence type="ECO:0000259" key="8">
    <source>
        <dbReference type="PROSITE" id="PS50922"/>
    </source>
</evidence>
<dbReference type="GO" id="GO:0016020">
    <property type="term" value="C:membrane"/>
    <property type="evidence" value="ECO:0007669"/>
    <property type="project" value="UniProtKB-SubCell"/>
</dbReference>